<dbReference type="Proteomes" id="UP000078542">
    <property type="component" value="Unassembled WGS sequence"/>
</dbReference>
<feature type="domain" description="Proline-rich transmembrane protein 3/4" evidence="10">
    <location>
        <begin position="394"/>
        <end position="678"/>
    </location>
</feature>
<reference evidence="11 12" key="1">
    <citation type="submission" date="2016-03" db="EMBL/GenBank/DDBJ databases">
        <title>Cyphomyrmex costatus WGS genome.</title>
        <authorList>
            <person name="Nygaard S."/>
            <person name="Hu H."/>
            <person name="Boomsma J."/>
            <person name="Zhang G."/>
        </authorList>
    </citation>
    <scope>NUCLEOTIDE SEQUENCE [LARGE SCALE GENOMIC DNA]</scope>
    <source>
        <strain evidence="11">MS0001</strain>
        <tissue evidence="11">Whole body</tissue>
    </source>
</reference>
<feature type="compositionally biased region" description="Low complexity" evidence="7">
    <location>
        <begin position="866"/>
        <end position="882"/>
    </location>
</feature>
<feature type="compositionally biased region" description="Gly residues" evidence="7">
    <location>
        <begin position="375"/>
        <end position="387"/>
    </location>
</feature>
<feature type="compositionally biased region" description="Basic and acidic residues" evidence="7">
    <location>
        <begin position="209"/>
        <end position="226"/>
    </location>
</feature>
<keyword evidence="6 8" id="KW-0472">Membrane</keyword>
<evidence type="ECO:0000313" key="11">
    <source>
        <dbReference type="EMBL" id="KYM95757.1"/>
    </source>
</evidence>
<feature type="region of interest" description="Disordered" evidence="7">
    <location>
        <begin position="268"/>
        <end position="393"/>
    </location>
</feature>
<keyword evidence="5 8" id="KW-1133">Transmembrane helix</keyword>
<dbReference type="PANTHER" id="PTHR35578">
    <property type="entry name" value="PROLINE-RICH TRANSMEMBRANE PROTEIN 4-RELATED"/>
    <property type="match status" value="1"/>
</dbReference>
<feature type="signal peptide" evidence="9">
    <location>
        <begin position="1"/>
        <end position="26"/>
    </location>
</feature>
<evidence type="ECO:0000256" key="6">
    <source>
        <dbReference type="ARBA" id="ARBA00023136"/>
    </source>
</evidence>
<evidence type="ECO:0000313" key="12">
    <source>
        <dbReference type="Proteomes" id="UP000078542"/>
    </source>
</evidence>
<evidence type="ECO:0000256" key="7">
    <source>
        <dbReference type="SAM" id="MobiDB-lite"/>
    </source>
</evidence>
<feature type="chain" id="PRO_5007582089" description="Proline-rich transmembrane protein 3/4 domain-containing protein" evidence="9">
    <location>
        <begin position="27"/>
        <end position="882"/>
    </location>
</feature>
<evidence type="ECO:0000256" key="1">
    <source>
        <dbReference type="ARBA" id="ARBA00004141"/>
    </source>
</evidence>
<dbReference type="Pfam" id="PF25987">
    <property type="entry name" value="PRRT3"/>
    <property type="match status" value="1"/>
</dbReference>
<evidence type="ECO:0000256" key="5">
    <source>
        <dbReference type="ARBA" id="ARBA00022989"/>
    </source>
</evidence>
<proteinExistence type="predicted"/>
<name>A0A151I9R8_9HYME</name>
<keyword evidence="12" id="KW-1185">Reference proteome</keyword>
<feature type="transmembrane region" description="Helical" evidence="8">
    <location>
        <begin position="601"/>
        <end position="627"/>
    </location>
</feature>
<feature type="non-terminal residue" evidence="11">
    <location>
        <position position="1"/>
    </location>
</feature>
<feature type="transmembrane region" description="Helical" evidence="8">
    <location>
        <begin position="484"/>
        <end position="502"/>
    </location>
</feature>
<evidence type="ECO:0000256" key="3">
    <source>
        <dbReference type="ARBA" id="ARBA00022692"/>
    </source>
</evidence>
<feature type="compositionally biased region" description="Acidic residues" evidence="7">
    <location>
        <begin position="362"/>
        <end position="374"/>
    </location>
</feature>
<keyword evidence="4 9" id="KW-0732">Signal</keyword>
<feature type="region of interest" description="Disordered" evidence="7">
    <location>
        <begin position="822"/>
        <end position="841"/>
    </location>
</feature>
<dbReference type="InterPro" id="IPR052836">
    <property type="entry name" value="PRRT_domain-containing"/>
</dbReference>
<comment type="subcellular location">
    <subcellularLocation>
        <location evidence="1">Membrane</location>
        <topology evidence="1">Multi-pass membrane protein</topology>
    </subcellularLocation>
</comment>
<accession>A0A151I9R8</accession>
<feature type="region of interest" description="Disordered" evidence="7">
    <location>
        <begin position="140"/>
        <end position="234"/>
    </location>
</feature>
<evidence type="ECO:0000256" key="2">
    <source>
        <dbReference type="ARBA" id="ARBA00022553"/>
    </source>
</evidence>
<feature type="compositionally biased region" description="Polar residues" evidence="7">
    <location>
        <begin position="303"/>
        <end position="316"/>
    </location>
</feature>
<feature type="transmembrane region" description="Helical" evidence="8">
    <location>
        <begin position="443"/>
        <end position="464"/>
    </location>
</feature>
<dbReference type="PANTHER" id="PTHR35578:SF6">
    <property type="entry name" value="PROLINE-RICH TRANSMEMBRANE PROTEIN 4"/>
    <property type="match status" value="1"/>
</dbReference>
<dbReference type="STRING" id="456900.A0A151I9R8"/>
<feature type="transmembrane region" description="Helical" evidence="8">
    <location>
        <begin position="410"/>
        <end position="431"/>
    </location>
</feature>
<evidence type="ECO:0000256" key="8">
    <source>
        <dbReference type="SAM" id="Phobius"/>
    </source>
</evidence>
<gene>
    <name evidence="11" type="ORF">ALC62_13575</name>
</gene>
<feature type="compositionally biased region" description="Pro residues" evidence="7">
    <location>
        <begin position="348"/>
        <end position="357"/>
    </location>
</feature>
<feature type="transmembrane region" description="Helical" evidence="8">
    <location>
        <begin position="549"/>
        <end position="572"/>
    </location>
</feature>
<feature type="compositionally biased region" description="Low complexity" evidence="7">
    <location>
        <begin position="277"/>
        <end position="293"/>
    </location>
</feature>
<feature type="compositionally biased region" description="Basic and acidic residues" evidence="7">
    <location>
        <begin position="317"/>
        <end position="334"/>
    </location>
</feature>
<evidence type="ECO:0000256" key="4">
    <source>
        <dbReference type="ARBA" id="ARBA00022729"/>
    </source>
</evidence>
<evidence type="ECO:0000259" key="10">
    <source>
        <dbReference type="Pfam" id="PF25987"/>
    </source>
</evidence>
<keyword evidence="2" id="KW-0597">Phosphoprotein</keyword>
<dbReference type="AlphaFoldDB" id="A0A151I9R8"/>
<feature type="transmembrane region" description="Helical" evidence="8">
    <location>
        <begin position="514"/>
        <end position="537"/>
    </location>
</feature>
<dbReference type="EMBL" id="KQ978273">
    <property type="protein sequence ID" value="KYM95757.1"/>
    <property type="molecule type" value="Genomic_DNA"/>
</dbReference>
<feature type="region of interest" description="Disordered" evidence="7">
    <location>
        <begin position="850"/>
        <end position="882"/>
    </location>
</feature>
<dbReference type="InterPro" id="IPR059081">
    <property type="entry name" value="PRRT3-4"/>
</dbReference>
<keyword evidence="3 8" id="KW-0812">Transmembrane</keyword>
<protein>
    <recommendedName>
        <fullName evidence="10">Proline-rich transmembrane protein 3/4 domain-containing protein</fullName>
    </recommendedName>
</protein>
<sequence length="882" mass="96979">IMTLIMRLLLLFALVAIQFCSTVCLAVSDDEANGPIFDLDHGALEKNLAAIFNKVAHSFATTKRSVPAYDAQVSASTTFSTVPSPVTTSMFISTTTISPSITGPAIKYPAPRATASPVFRDLPSYAPPSRALFTPPLPPEYLHPFADKPTLRGTNSDVHTNNRRPVPPPSLTPAHERIPIRPPDLPQSPSQMPERHHSHTKIKPANVPDSREQRPVESGETDRKNGTNDPSFVTLHYPSISRILSGSNGRKQDIPDILLKPLATKSPLLPNIPPAPTTDKTTSPPSTMTPKAPGNTMGPSKIAVTQPTIFNLPNTGRQDDDGYHHGLRNEHDTDSIEIVDTERLPYPQAQPPAPTPKQPASVDDDDDDDDDNDDNGGGGGGGDGSSGGDRLIPHVDTHPLESTWRIAWSLHVYVAAIMFTLMALYSIYKIVRFNEATNLLTQSYFLAVHLLLTTICTLRCFHLFYDAYNLGHSLPESLSRVLMYLPAPLLSTAFATLMLYLARCSEAPSLNNNILSPITLVFSSTVHIILCVSLHVSAHMLGYQDEARILPLICRCIYIIVCITLGLCYMYVYRVVRSQIHLASNKAAGANHMMGADPTTVALSTAITTTIATALLFILMGLVQLYGVFGVQERPQQFPWLWWGWQFSVRLLELSVCGLLAWVASLSQYTLREKQMQQHSAHSGFALFPCGSSTSTENMDDVLYPAICSTNQAIQNYTMRTGKQVYDDSFPLNTLPEHLNISGTFERHSIRKSGTMGHFPHEGRGSLSRHGNGIQTLRNSETRGRHTPVQGLHEQAPTSGSTMLVAEDGFVRFRSLGAEDDELSDTQSMVGTHGRGSSLAGSVRYNARHPTVQHQHPHQHQHTLQHSHPSQHQTHHQLYNNT</sequence>
<organism evidence="11 12">
    <name type="scientific">Cyphomyrmex costatus</name>
    <dbReference type="NCBI Taxonomy" id="456900"/>
    <lineage>
        <taxon>Eukaryota</taxon>
        <taxon>Metazoa</taxon>
        <taxon>Ecdysozoa</taxon>
        <taxon>Arthropoda</taxon>
        <taxon>Hexapoda</taxon>
        <taxon>Insecta</taxon>
        <taxon>Pterygota</taxon>
        <taxon>Neoptera</taxon>
        <taxon>Endopterygota</taxon>
        <taxon>Hymenoptera</taxon>
        <taxon>Apocrita</taxon>
        <taxon>Aculeata</taxon>
        <taxon>Formicoidea</taxon>
        <taxon>Formicidae</taxon>
        <taxon>Myrmicinae</taxon>
        <taxon>Cyphomyrmex</taxon>
    </lineage>
</organism>
<evidence type="ECO:0000256" key="9">
    <source>
        <dbReference type="SAM" id="SignalP"/>
    </source>
</evidence>
<feature type="compositionally biased region" description="Basic residues" evidence="7">
    <location>
        <begin position="855"/>
        <end position="865"/>
    </location>
</feature>